<dbReference type="PANTHER" id="PTHR31635">
    <property type="entry name" value="REVERSE TRANSCRIPTASE DOMAIN-CONTAINING PROTEIN-RELATED"/>
    <property type="match status" value="1"/>
</dbReference>
<dbReference type="AlphaFoldDB" id="A0A0N7ZBZ5"/>
<dbReference type="PROSITE" id="PS50878">
    <property type="entry name" value="RT_POL"/>
    <property type="match status" value="1"/>
</dbReference>
<dbReference type="InterPro" id="IPR000477">
    <property type="entry name" value="RT_dom"/>
</dbReference>
<accession>A0A0N7ZBZ5</accession>
<dbReference type="Pfam" id="PF00078">
    <property type="entry name" value="RVT_1"/>
    <property type="match status" value="1"/>
</dbReference>
<dbReference type="EMBL" id="GDRN01075624">
    <property type="protein sequence ID" value="JAI63024.1"/>
    <property type="molecule type" value="Transcribed_RNA"/>
</dbReference>
<feature type="domain" description="Reverse transcriptase" evidence="1">
    <location>
        <begin position="1"/>
        <end position="148"/>
    </location>
</feature>
<dbReference type="GO" id="GO:0071897">
    <property type="term" value="P:DNA biosynthetic process"/>
    <property type="evidence" value="ECO:0007669"/>
    <property type="project" value="UniProtKB-ARBA"/>
</dbReference>
<organism evidence="2">
    <name type="scientific">Scylla olivacea</name>
    <name type="common">Orange mud crab</name>
    <name type="synonym">Cancer olivacea</name>
    <dbReference type="NCBI Taxonomy" id="85551"/>
    <lineage>
        <taxon>Eukaryota</taxon>
        <taxon>Metazoa</taxon>
        <taxon>Ecdysozoa</taxon>
        <taxon>Arthropoda</taxon>
        <taxon>Crustacea</taxon>
        <taxon>Multicrustacea</taxon>
        <taxon>Malacostraca</taxon>
        <taxon>Eumalacostraca</taxon>
        <taxon>Eucarida</taxon>
        <taxon>Decapoda</taxon>
        <taxon>Pleocyemata</taxon>
        <taxon>Brachyura</taxon>
        <taxon>Eubrachyura</taxon>
        <taxon>Portunoidea</taxon>
        <taxon>Portunidae</taxon>
        <taxon>Portuninae</taxon>
        <taxon>Scylla</taxon>
    </lineage>
</organism>
<proteinExistence type="predicted"/>
<sequence>MLMKVMLKYKIHPKLIDLIAKVYTEDNTKIFLNDKEMCSIEITNGIQQGCNGSTVMFLMVAYYIIQKLSQSNAKFRNDACALALVFFADDGMLLVTNEDEAKQNIKLLIEVAEDCGLHLNKEKSNILIFNSNSTTENIEEIKVTHQII</sequence>
<dbReference type="EMBL" id="GDRN01075626">
    <property type="protein sequence ID" value="JAI63023.1"/>
    <property type="molecule type" value="Transcribed_RNA"/>
</dbReference>
<evidence type="ECO:0000259" key="1">
    <source>
        <dbReference type="PROSITE" id="PS50878"/>
    </source>
</evidence>
<dbReference type="SUPFAM" id="SSF56672">
    <property type="entry name" value="DNA/RNA polymerases"/>
    <property type="match status" value="1"/>
</dbReference>
<protein>
    <recommendedName>
        <fullName evidence="1">Reverse transcriptase domain-containing protein</fullName>
    </recommendedName>
</protein>
<evidence type="ECO:0000313" key="2">
    <source>
        <dbReference type="EMBL" id="JAI63024.1"/>
    </source>
</evidence>
<name>A0A0N7ZBZ5_SCYOL</name>
<reference evidence="2" key="1">
    <citation type="submission" date="2015-09" db="EMBL/GenBank/DDBJ databases">
        <title>Scylla olivacea transcriptome.</title>
        <authorList>
            <person name="Ikhwanuddin M."/>
        </authorList>
    </citation>
    <scope>NUCLEOTIDE SEQUENCE</scope>
</reference>
<dbReference type="InterPro" id="IPR043502">
    <property type="entry name" value="DNA/RNA_pol_sf"/>
</dbReference>
<dbReference type="PANTHER" id="PTHR31635:SF196">
    <property type="entry name" value="REVERSE TRANSCRIPTASE DOMAIN-CONTAINING PROTEIN-RELATED"/>
    <property type="match status" value="1"/>
</dbReference>